<gene>
    <name evidence="1" type="ORF">SAMN05216555_10853</name>
</gene>
<keyword evidence="2" id="KW-1185">Reference proteome</keyword>
<dbReference type="STRING" id="1045773.SAMN05216555_10853"/>
<proteinExistence type="predicted"/>
<name>A0A1G8RSE2_9MICC</name>
<evidence type="ECO:0000313" key="2">
    <source>
        <dbReference type="Proteomes" id="UP000182130"/>
    </source>
</evidence>
<dbReference type="Proteomes" id="UP000182130">
    <property type="component" value="Unassembled WGS sequence"/>
</dbReference>
<dbReference type="EMBL" id="FNEI01000008">
    <property type="protein sequence ID" value="SDJ19819.1"/>
    <property type="molecule type" value="Genomic_DNA"/>
</dbReference>
<evidence type="ECO:0000313" key="1">
    <source>
        <dbReference type="EMBL" id="SDJ19819.1"/>
    </source>
</evidence>
<sequence length="230" mass="24393">MSGMDNTLPDGAPEVPPSGTPPAVRAQLLATEHWSLLASRSTTQGEVLTRISMFLTFTSASLLSAALVGQATRFSDTFVMFGIVVLCLDLAIGLLTQIRVMNVGMEDLMYVIAMNRLRAAYVALDPGLAPYLMASHHDDQAGSDQTYSFLGTDTTFRHVAGSSMTFIVAVNAGLIALLLGTVLVLPGTHPAVAVPLAAAGGLAFVAWSLAEGFKRYKSTWRSFTPISPTE</sequence>
<reference evidence="2" key="1">
    <citation type="submission" date="2016-10" db="EMBL/GenBank/DDBJ databases">
        <authorList>
            <person name="Varghese N."/>
            <person name="Submissions S."/>
        </authorList>
    </citation>
    <scope>NUCLEOTIDE SEQUENCE [LARGE SCALE GENOMIC DNA]</scope>
    <source>
        <strain evidence="2">CGMCC 1.10783</strain>
    </source>
</reference>
<organism evidence="1 2">
    <name type="scientific">Arthrobacter cupressi</name>
    <dbReference type="NCBI Taxonomy" id="1045773"/>
    <lineage>
        <taxon>Bacteria</taxon>
        <taxon>Bacillati</taxon>
        <taxon>Actinomycetota</taxon>
        <taxon>Actinomycetes</taxon>
        <taxon>Micrococcales</taxon>
        <taxon>Micrococcaceae</taxon>
        <taxon>Arthrobacter</taxon>
    </lineage>
</organism>
<accession>A0A1G8RSE2</accession>
<protein>
    <submittedName>
        <fullName evidence="1">Uncharacterized protein</fullName>
    </submittedName>
</protein>
<dbReference type="AlphaFoldDB" id="A0A1G8RSE2"/>
<dbReference type="RefSeq" id="WP_074589106.1">
    <property type="nucleotide sequence ID" value="NZ_FNEI01000008.1"/>
</dbReference>